<dbReference type="Pfam" id="PF08395">
    <property type="entry name" value="7tm_7"/>
    <property type="match status" value="1"/>
</dbReference>
<dbReference type="PANTHER" id="PTHR21143:SF121">
    <property type="entry name" value="GUSTATORY AND ODORANT RECEPTOR 21A"/>
    <property type="match status" value="1"/>
</dbReference>
<dbReference type="OrthoDB" id="6430094at2759"/>
<keyword evidence="10" id="KW-1185">Reference proteome</keyword>
<feature type="transmembrane region" description="Helical" evidence="7">
    <location>
        <begin position="153"/>
        <end position="174"/>
    </location>
</feature>
<keyword evidence="6" id="KW-0675">Receptor</keyword>
<name>A0A4Y2BU45_ARAVE</name>
<evidence type="ECO:0000256" key="1">
    <source>
        <dbReference type="ARBA" id="ARBA00004651"/>
    </source>
</evidence>
<proteinExistence type="predicted"/>
<evidence type="ECO:0000256" key="4">
    <source>
        <dbReference type="ARBA" id="ARBA00022989"/>
    </source>
</evidence>
<sequence>MFTRVSQFIFMLCGIPVYCANESDFIFNTWYSWRITIVVRHNICLAYHTYRTITCGKFGMDLFCFIDVAVGACVVNSLIGKHKKLIVLQRKIATDFSKKRYRTKPPDDRRLFMLGIVFAVIIGFLLTLLVHSILVHEELDDFHIFVSPTTSVIYIIFISVCNWVTTTSNAMFYCNFCKHLKSMFSSVNEKVRSLQKSLEMKQKEEDDLLKEQRRFQKRRKPQFHLNELLLERNSSVFTTSLKFCSNEFVENCKSIDNHDNEASTNDDLNQKIFIPTRLLSMVHEDEQLFLNSAPESEILKQTIMGNDKFKKQADSKKSKADNIVGRKIQNLTRRFIDVSALVNDTDDIFSLQVLSILTISFARTCTYIYIYISSDWKDHDPYAGTAIIGQILFDFLAFGSVAIQASLVTEEAKKFAPLITRLPQVGGCKDVKSLLQSEVATLSACAINVQLTAWKFFNVSRNFVPTVIGVTVTYVIVILQLYQVVQDSKCMKGISSQ</sequence>
<dbReference type="GO" id="GO:0030425">
    <property type="term" value="C:dendrite"/>
    <property type="evidence" value="ECO:0007669"/>
    <property type="project" value="TreeGrafter"/>
</dbReference>
<protein>
    <recommendedName>
        <fullName evidence="11">Gustatory receptor</fullName>
    </recommendedName>
</protein>
<keyword evidence="8" id="KW-0732">Signal</keyword>
<dbReference type="GO" id="GO:0030424">
    <property type="term" value="C:axon"/>
    <property type="evidence" value="ECO:0007669"/>
    <property type="project" value="TreeGrafter"/>
</dbReference>
<dbReference type="PANTHER" id="PTHR21143">
    <property type="entry name" value="INVERTEBRATE GUSTATORY RECEPTOR"/>
    <property type="match status" value="1"/>
</dbReference>
<evidence type="ECO:0000256" key="5">
    <source>
        <dbReference type="ARBA" id="ARBA00023136"/>
    </source>
</evidence>
<dbReference type="GO" id="GO:0043025">
    <property type="term" value="C:neuronal cell body"/>
    <property type="evidence" value="ECO:0007669"/>
    <property type="project" value="TreeGrafter"/>
</dbReference>
<keyword evidence="4 7" id="KW-1133">Transmembrane helix</keyword>
<keyword evidence="2" id="KW-1003">Cell membrane</keyword>
<keyword evidence="3 7" id="KW-0812">Transmembrane</keyword>
<evidence type="ECO:0000256" key="7">
    <source>
        <dbReference type="SAM" id="Phobius"/>
    </source>
</evidence>
<evidence type="ECO:0000256" key="6">
    <source>
        <dbReference type="ARBA" id="ARBA00023170"/>
    </source>
</evidence>
<keyword evidence="5 7" id="KW-0472">Membrane</keyword>
<dbReference type="InterPro" id="IPR013604">
    <property type="entry name" value="7TM_chemorcpt"/>
</dbReference>
<feature type="signal peptide" evidence="8">
    <location>
        <begin position="1"/>
        <end position="20"/>
    </location>
</feature>
<dbReference type="GO" id="GO:0050909">
    <property type="term" value="P:sensory perception of taste"/>
    <property type="evidence" value="ECO:0007669"/>
    <property type="project" value="InterPro"/>
</dbReference>
<organism evidence="9 10">
    <name type="scientific">Araneus ventricosus</name>
    <name type="common">Orbweaver spider</name>
    <name type="synonym">Epeira ventricosa</name>
    <dbReference type="NCBI Taxonomy" id="182803"/>
    <lineage>
        <taxon>Eukaryota</taxon>
        <taxon>Metazoa</taxon>
        <taxon>Ecdysozoa</taxon>
        <taxon>Arthropoda</taxon>
        <taxon>Chelicerata</taxon>
        <taxon>Arachnida</taxon>
        <taxon>Araneae</taxon>
        <taxon>Araneomorphae</taxon>
        <taxon>Entelegynae</taxon>
        <taxon>Araneoidea</taxon>
        <taxon>Araneidae</taxon>
        <taxon>Araneus</taxon>
    </lineage>
</organism>
<gene>
    <name evidence="9" type="ORF">AVEN_679_1</name>
</gene>
<evidence type="ECO:0000256" key="3">
    <source>
        <dbReference type="ARBA" id="ARBA00022692"/>
    </source>
</evidence>
<feature type="transmembrane region" description="Helical" evidence="7">
    <location>
        <begin position="463"/>
        <end position="482"/>
    </location>
</feature>
<dbReference type="GO" id="GO:0005886">
    <property type="term" value="C:plasma membrane"/>
    <property type="evidence" value="ECO:0007669"/>
    <property type="project" value="UniProtKB-SubCell"/>
</dbReference>
<comment type="caution">
    <text evidence="9">The sequence shown here is derived from an EMBL/GenBank/DDBJ whole genome shotgun (WGS) entry which is preliminary data.</text>
</comment>
<reference evidence="9 10" key="1">
    <citation type="journal article" date="2019" name="Sci. Rep.">
        <title>Orb-weaving spider Araneus ventricosus genome elucidates the spidroin gene catalogue.</title>
        <authorList>
            <person name="Kono N."/>
            <person name="Nakamura H."/>
            <person name="Ohtoshi R."/>
            <person name="Moran D.A.P."/>
            <person name="Shinohara A."/>
            <person name="Yoshida Y."/>
            <person name="Fujiwara M."/>
            <person name="Mori M."/>
            <person name="Tomita M."/>
            <person name="Arakawa K."/>
        </authorList>
    </citation>
    <scope>NUCLEOTIDE SEQUENCE [LARGE SCALE GENOMIC DNA]</scope>
</reference>
<accession>A0A4Y2BU45</accession>
<dbReference type="AlphaFoldDB" id="A0A4Y2BU45"/>
<feature type="transmembrane region" description="Helical" evidence="7">
    <location>
        <begin position="58"/>
        <end position="79"/>
    </location>
</feature>
<dbReference type="Proteomes" id="UP000499080">
    <property type="component" value="Unassembled WGS sequence"/>
</dbReference>
<feature type="transmembrane region" description="Helical" evidence="7">
    <location>
        <begin position="111"/>
        <end position="133"/>
    </location>
</feature>
<feature type="transmembrane region" description="Helical" evidence="7">
    <location>
        <begin position="348"/>
        <end position="370"/>
    </location>
</feature>
<evidence type="ECO:0000256" key="2">
    <source>
        <dbReference type="ARBA" id="ARBA00022475"/>
    </source>
</evidence>
<comment type="subcellular location">
    <subcellularLocation>
        <location evidence="1">Cell membrane</location>
        <topology evidence="1">Multi-pass membrane protein</topology>
    </subcellularLocation>
</comment>
<evidence type="ECO:0000313" key="9">
    <source>
        <dbReference type="EMBL" id="GBL95732.1"/>
    </source>
</evidence>
<evidence type="ECO:0000256" key="8">
    <source>
        <dbReference type="SAM" id="SignalP"/>
    </source>
</evidence>
<evidence type="ECO:0000313" key="10">
    <source>
        <dbReference type="Proteomes" id="UP000499080"/>
    </source>
</evidence>
<feature type="transmembrane region" description="Helical" evidence="7">
    <location>
        <begin position="382"/>
        <end position="403"/>
    </location>
</feature>
<dbReference type="EMBL" id="BGPR01000114">
    <property type="protein sequence ID" value="GBL95732.1"/>
    <property type="molecule type" value="Genomic_DNA"/>
</dbReference>
<feature type="chain" id="PRO_5021221964" description="Gustatory receptor" evidence="8">
    <location>
        <begin position="21"/>
        <end position="497"/>
    </location>
</feature>
<evidence type="ECO:0008006" key="11">
    <source>
        <dbReference type="Google" id="ProtNLM"/>
    </source>
</evidence>